<protein>
    <submittedName>
        <fullName evidence="3">DUF1553 domain-containing protein</fullName>
    </submittedName>
</protein>
<dbReference type="InterPro" id="IPR011444">
    <property type="entry name" value="DUF1549"/>
</dbReference>
<dbReference type="InterPro" id="IPR022655">
    <property type="entry name" value="DUF1553"/>
</dbReference>
<dbReference type="KEGG" id="tsph:KIH39_10155"/>
<proteinExistence type="predicted"/>
<dbReference type="Pfam" id="PF07587">
    <property type="entry name" value="PSD1"/>
    <property type="match status" value="1"/>
</dbReference>
<accession>A0A8E6BA76</accession>
<gene>
    <name evidence="3" type="ORF">KIH39_10155</name>
</gene>
<evidence type="ECO:0000259" key="1">
    <source>
        <dbReference type="Pfam" id="PF07583"/>
    </source>
</evidence>
<dbReference type="EMBL" id="CP074694">
    <property type="protein sequence ID" value="QVL34244.1"/>
    <property type="molecule type" value="Genomic_DNA"/>
</dbReference>
<dbReference type="PANTHER" id="PTHR35889">
    <property type="entry name" value="CYCLOINULO-OLIGOSACCHARIDE FRUCTANOTRANSFERASE-RELATED"/>
    <property type="match status" value="1"/>
</dbReference>
<sequence length="531" mass="60398">MLVRNLLLLVGLGIGSQAALGQASKKESVPDREIREQKLADLIDSEFDKFWKKNDITPAPLADDAEFFRRISLDLVGRIPTVQEVRQFLTDRDPQKRAKLISRLEDRSQFYNYFANVLRQQWLPQTLENAQFADAGVGFEKYLREKLRNKEKLDVIVRDILTASSQFTDRQGRMQMEKDDPPAAFNRVNEFNPASVAAAASRLFMGVKLECAQCHNHPFNSFKREQFWELAAFFSEVNPTIAASGDAKARRSIVIPELGKTVTVKFINGEMPKFKDDKESPREVFVNWLTSKDNPYFAANMTNRIWQHFFGLGLTDPIDEPSEDNPPLIPELQKALAQAFIESGFDLQFMMNAIARSKVYQRSSKMTHQSQSNPKNFARANVRGMSGEQLYDSLVQATGLREGFQEIPQMVRGMRSGRAAIVSKFSSPEALIERQTSILQALTLMNGNFLNNQTDLNKSLFLAGVVDAPFLSPTGKIESLFLATLSRMPTKEELQKYQSYLDKSKDPETKKKNYTDIFWALLNSSEFMLNH</sequence>
<evidence type="ECO:0000313" key="4">
    <source>
        <dbReference type="Proteomes" id="UP000676194"/>
    </source>
</evidence>
<dbReference type="PANTHER" id="PTHR35889:SF3">
    <property type="entry name" value="F-BOX DOMAIN-CONTAINING PROTEIN"/>
    <property type="match status" value="1"/>
</dbReference>
<organism evidence="3 4">
    <name type="scientific">Telmatocola sphagniphila</name>
    <dbReference type="NCBI Taxonomy" id="1123043"/>
    <lineage>
        <taxon>Bacteria</taxon>
        <taxon>Pseudomonadati</taxon>
        <taxon>Planctomycetota</taxon>
        <taxon>Planctomycetia</taxon>
        <taxon>Gemmatales</taxon>
        <taxon>Gemmataceae</taxon>
    </lineage>
</organism>
<feature type="domain" description="DUF1553" evidence="2">
    <location>
        <begin position="282"/>
        <end position="402"/>
    </location>
</feature>
<feature type="domain" description="DUF1549" evidence="1">
    <location>
        <begin position="43"/>
        <end position="237"/>
    </location>
</feature>
<evidence type="ECO:0000259" key="2">
    <source>
        <dbReference type="Pfam" id="PF07587"/>
    </source>
</evidence>
<dbReference type="Proteomes" id="UP000676194">
    <property type="component" value="Chromosome"/>
</dbReference>
<dbReference type="RefSeq" id="WP_213499216.1">
    <property type="nucleotide sequence ID" value="NZ_CP074694.1"/>
</dbReference>
<name>A0A8E6BA76_9BACT</name>
<dbReference type="AlphaFoldDB" id="A0A8E6BA76"/>
<evidence type="ECO:0000313" key="3">
    <source>
        <dbReference type="EMBL" id="QVL34244.1"/>
    </source>
</evidence>
<reference evidence="3" key="1">
    <citation type="submission" date="2021-05" db="EMBL/GenBank/DDBJ databases">
        <title>Complete genome sequence of the cellulolytic planctomycete Telmatocola sphagniphila SP2T and characterization of the first cellulase from planctomycetes.</title>
        <authorList>
            <person name="Rakitin A.L."/>
            <person name="Beletsky A.V."/>
            <person name="Naumoff D.G."/>
            <person name="Kulichevskaya I.S."/>
            <person name="Mardanov A.V."/>
            <person name="Ravin N.V."/>
            <person name="Dedysh S.N."/>
        </authorList>
    </citation>
    <scope>NUCLEOTIDE SEQUENCE</scope>
    <source>
        <strain evidence="3">SP2T</strain>
    </source>
</reference>
<dbReference type="Pfam" id="PF07583">
    <property type="entry name" value="PSCyt2"/>
    <property type="match status" value="1"/>
</dbReference>
<keyword evidence="4" id="KW-1185">Reference proteome</keyword>